<reference evidence="2 3" key="1">
    <citation type="journal article" date="2019" name="ACS Chem. Biol.">
        <title>Identification and Mobilization of a Cryptic Antibiotic Biosynthesis Gene Locus from a Human-Pathogenic Nocardia Isolate.</title>
        <authorList>
            <person name="Herisse M."/>
            <person name="Ishida K."/>
            <person name="Porter J.L."/>
            <person name="Howden B."/>
            <person name="Hertweck C."/>
            <person name="Stinear T.P."/>
            <person name="Pidot S.J."/>
        </authorList>
    </citation>
    <scope>NUCLEOTIDE SEQUENCE [LARGE SCALE GENOMIC DNA]</scope>
    <source>
        <strain evidence="2 3">AUSMDU00012717</strain>
    </source>
</reference>
<dbReference type="Pfam" id="PF00313">
    <property type="entry name" value="CSD"/>
    <property type="match status" value="1"/>
</dbReference>
<name>A0A6G9YMI1_9NOCA</name>
<dbReference type="RefSeq" id="WP_167476818.1">
    <property type="nucleotide sequence ID" value="NZ_CP046172.1"/>
</dbReference>
<dbReference type="SUPFAM" id="SSF50249">
    <property type="entry name" value="Nucleic acid-binding proteins"/>
    <property type="match status" value="1"/>
</dbReference>
<gene>
    <name evidence="2" type="ORF">F5544_32825</name>
</gene>
<dbReference type="PROSITE" id="PS51857">
    <property type="entry name" value="CSD_2"/>
    <property type="match status" value="1"/>
</dbReference>
<sequence length="88" mass="9797">MTTSLTPQTTDWLTGSVAWFDAQKGFGFIAPDGVRQAPVFVEFDHIDLPGYRTLTEGQQVLFRREFGPHGRAAAVVRPVDAPQWPEPL</sequence>
<proteinExistence type="predicted"/>
<dbReference type="PANTHER" id="PTHR46565">
    <property type="entry name" value="COLD SHOCK DOMAIN PROTEIN 2"/>
    <property type="match status" value="1"/>
</dbReference>
<evidence type="ECO:0000313" key="2">
    <source>
        <dbReference type="EMBL" id="QIS14402.1"/>
    </source>
</evidence>
<accession>A0A6G9YMI1</accession>
<protein>
    <recommendedName>
        <fullName evidence="1">CSD domain-containing protein</fullName>
    </recommendedName>
</protein>
<dbReference type="PRINTS" id="PR00050">
    <property type="entry name" value="COLDSHOCK"/>
</dbReference>
<dbReference type="InterPro" id="IPR011129">
    <property type="entry name" value="CSD"/>
</dbReference>
<evidence type="ECO:0000313" key="3">
    <source>
        <dbReference type="Proteomes" id="UP000503540"/>
    </source>
</evidence>
<dbReference type="Proteomes" id="UP000503540">
    <property type="component" value="Chromosome"/>
</dbReference>
<feature type="domain" description="CSD" evidence="1">
    <location>
        <begin position="12"/>
        <end position="78"/>
    </location>
</feature>
<dbReference type="KEGG" id="nah:F5544_32825"/>
<dbReference type="EMBL" id="CP046172">
    <property type="protein sequence ID" value="QIS14402.1"/>
    <property type="molecule type" value="Genomic_DNA"/>
</dbReference>
<dbReference type="AlphaFoldDB" id="A0A6G9YMI1"/>
<dbReference type="InterPro" id="IPR002059">
    <property type="entry name" value="CSP_DNA-bd"/>
</dbReference>
<dbReference type="CDD" id="cd04458">
    <property type="entry name" value="CSP_CDS"/>
    <property type="match status" value="1"/>
</dbReference>
<evidence type="ECO:0000259" key="1">
    <source>
        <dbReference type="PROSITE" id="PS51857"/>
    </source>
</evidence>
<dbReference type="GO" id="GO:0003676">
    <property type="term" value="F:nucleic acid binding"/>
    <property type="evidence" value="ECO:0007669"/>
    <property type="project" value="InterPro"/>
</dbReference>
<organism evidence="2 3">
    <name type="scientific">Nocardia arthritidis</name>
    <dbReference type="NCBI Taxonomy" id="228602"/>
    <lineage>
        <taxon>Bacteria</taxon>
        <taxon>Bacillati</taxon>
        <taxon>Actinomycetota</taxon>
        <taxon>Actinomycetes</taxon>
        <taxon>Mycobacteriales</taxon>
        <taxon>Nocardiaceae</taxon>
        <taxon>Nocardia</taxon>
    </lineage>
</organism>
<dbReference type="Gene3D" id="2.40.50.140">
    <property type="entry name" value="Nucleic acid-binding proteins"/>
    <property type="match status" value="1"/>
</dbReference>
<keyword evidence="3" id="KW-1185">Reference proteome</keyword>
<dbReference type="PANTHER" id="PTHR46565:SF5">
    <property type="entry name" value="COLD SHOCK PROTEIN 2-LIKE"/>
    <property type="match status" value="1"/>
</dbReference>
<dbReference type="InterPro" id="IPR012340">
    <property type="entry name" value="NA-bd_OB-fold"/>
</dbReference>
<dbReference type="SMART" id="SM00357">
    <property type="entry name" value="CSP"/>
    <property type="match status" value="1"/>
</dbReference>